<evidence type="ECO:0000313" key="4">
    <source>
        <dbReference type="Proteomes" id="UP001396898"/>
    </source>
</evidence>
<gene>
    <name evidence="3" type="ORF">PG991_003923</name>
</gene>
<feature type="domain" description="RNase MRP protein 1 RNA binding" evidence="2">
    <location>
        <begin position="30"/>
        <end position="134"/>
    </location>
</feature>
<feature type="region of interest" description="Disordered" evidence="1">
    <location>
        <begin position="65"/>
        <end position="92"/>
    </location>
</feature>
<dbReference type="InterPro" id="IPR047205">
    <property type="entry name" value="RMP1"/>
</dbReference>
<feature type="compositionally biased region" description="Low complexity" evidence="1">
    <location>
        <begin position="186"/>
        <end position="197"/>
    </location>
</feature>
<dbReference type="Pfam" id="PF20945">
    <property type="entry name" value="RMP1"/>
    <property type="match status" value="1"/>
</dbReference>
<dbReference type="CDD" id="cd22573">
    <property type="entry name" value="RMP1_RBD"/>
    <property type="match status" value="1"/>
</dbReference>
<dbReference type="EMBL" id="JAQQWI010000007">
    <property type="protein sequence ID" value="KAK8026867.1"/>
    <property type="molecule type" value="Genomic_DNA"/>
</dbReference>
<sequence length="335" mass="36319">MKAQPTIPPDSSNNLYHETLQLVRPLQPLLAGFNHRNKNQHRVATWWASFNMLRRHVTKWADELDQQAQARPKKRKRTAAGDGSEKKDEGGPAEVRGLWLRDVLVPKCYLTFSQLAADNQFAPLGLVLTGALAQAYKACVRLVGEAPSEREEMATRLSKPAVAISDEAAGSPAAATAEKGMKATSKDTSSSSSSAAKRQVSAIIGDDDVGQVISRDSVRAAAAAPKTGRDPLAEEEEAKAQKAKRRKRAVAGVVDPTTEEDVRHERKKKKKAQFDDGTAAAVAGDGDDGEKKKKKGAAVTGRPKARDGEKPPEEKKKKKKSKKGDEFDSLFSSLF</sequence>
<keyword evidence="4" id="KW-1185">Reference proteome</keyword>
<evidence type="ECO:0000313" key="3">
    <source>
        <dbReference type="EMBL" id="KAK8026867.1"/>
    </source>
</evidence>
<proteinExistence type="predicted"/>
<reference evidence="3 4" key="1">
    <citation type="submission" date="2023-01" db="EMBL/GenBank/DDBJ databases">
        <title>Analysis of 21 Apiospora genomes using comparative genomics revels a genus with tremendous synthesis potential of carbohydrate active enzymes and secondary metabolites.</title>
        <authorList>
            <person name="Sorensen T."/>
        </authorList>
    </citation>
    <scope>NUCLEOTIDE SEQUENCE [LARGE SCALE GENOMIC DNA]</scope>
    <source>
        <strain evidence="3 4">CBS 20057</strain>
    </source>
</reference>
<feature type="compositionally biased region" description="Basic and acidic residues" evidence="1">
    <location>
        <begin position="304"/>
        <end position="315"/>
    </location>
</feature>
<feature type="compositionally biased region" description="Low complexity" evidence="1">
    <location>
        <begin position="168"/>
        <end position="178"/>
    </location>
</feature>
<dbReference type="Proteomes" id="UP001396898">
    <property type="component" value="Unassembled WGS sequence"/>
</dbReference>
<dbReference type="PANTHER" id="PTHR37792">
    <property type="entry name" value="RIBONUCLEASE MRP PROTEIN SUBUNIT RMP1"/>
    <property type="match status" value="1"/>
</dbReference>
<feature type="region of interest" description="Disordered" evidence="1">
    <location>
        <begin position="168"/>
        <end position="199"/>
    </location>
</feature>
<evidence type="ECO:0000256" key="1">
    <source>
        <dbReference type="SAM" id="MobiDB-lite"/>
    </source>
</evidence>
<name>A0ABR1S4T8_9PEZI</name>
<organism evidence="3 4">
    <name type="scientific">Apiospora marii</name>
    <dbReference type="NCBI Taxonomy" id="335849"/>
    <lineage>
        <taxon>Eukaryota</taxon>
        <taxon>Fungi</taxon>
        <taxon>Dikarya</taxon>
        <taxon>Ascomycota</taxon>
        <taxon>Pezizomycotina</taxon>
        <taxon>Sordariomycetes</taxon>
        <taxon>Xylariomycetidae</taxon>
        <taxon>Amphisphaeriales</taxon>
        <taxon>Apiosporaceae</taxon>
        <taxon>Apiospora</taxon>
    </lineage>
</organism>
<evidence type="ECO:0000259" key="2">
    <source>
        <dbReference type="Pfam" id="PF20945"/>
    </source>
</evidence>
<accession>A0ABR1S4T8</accession>
<feature type="compositionally biased region" description="Low complexity" evidence="1">
    <location>
        <begin position="275"/>
        <end position="284"/>
    </location>
</feature>
<protein>
    <recommendedName>
        <fullName evidence="2">RNase MRP protein 1 RNA binding domain-containing protein</fullName>
    </recommendedName>
</protein>
<feature type="region of interest" description="Disordered" evidence="1">
    <location>
        <begin position="220"/>
        <end position="335"/>
    </location>
</feature>
<comment type="caution">
    <text evidence="3">The sequence shown here is derived from an EMBL/GenBank/DDBJ whole genome shotgun (WGS) entry which is preliminary data.</text>
</comment>
<dbReference type="InterPro" id="IPR047204">
    <property type="entry name" value="RMP1_RBD"/>
</dbReference>
<dbReference type="PANTHER" id="PTHR37792:SF1">
    <property type="entry name" value="RIBONUCLEASE MRP PROTEIN SUBUNIT RMP1"/>
    <property type="match status" value="1"/>
</dbReference>